<protein>
    <submittedName>
        <fullName evidence="2">Uncharacterized protein</fullName>
    </submittedName>
</protein>
<evidence type="ECO:0000256" key="1">
    <source>
        <dbReference type="SAM" id="MobiDB-lite"/>
    </source>
</evidence>
<accession>A0AAN6UP25</accession>
<name>A0AAN6UP25_9PEZI</name>
<dbReference type="AlphaFoldDB" id="A0AAN6UP25"/>
<evidence type="ECO:0000313" key="3">
    <source>
        <dbReference type="Proteomes" id="UP001304895"/>
    </source>
</evidence>
<evidence type="ECO:0000313" key="2">
    <source>
        <dbReference type="EMBL" id="KAK4136563.1"/>
    </source>
</evidence>
<organism evidence="2 3">
    <name type="scientific">Trichocladium antarcticum</name>
    <dbReference type="NCBI Taxonomy" id="1450529"/>
    <lineage>
        <taxon>Eukaryota</taxon>
        <taxon>Fungi</taxon>
        <taxon>Dikarya</taxon>
        <taxon>Ascomycota</taxon>
        <taxon>Pezizomycotina</taxon>
        <taxon>Sordariomycetes</taxon>
        <taxon>Sordariomycetidae</taxon>
        <taxon>Sordariales</taxon>
        <taxon>Chaetomiaceae</taxon>
        <taxon>Trichocladium</taxon>
    </lineage>
</organism>
<gene>
    <name evidence="2" type="ORF">BT67DRAFT_184483</name>
</gene>
<proteinExistence type="predicted"/>
<feature type="region of interest" description="Disordered" evidence="1">
    <location>
        <begin position="85"/>
        <end position="135"/>
    </location>
</feature>
<sequence length="352" mass="37836">MVQMKPPAASTPRRATIFSGPPFVKHGIQSNQLDQFSRWLVQSPAEWCSALITASSILLVSAVSSRHRACDELWPAPGDLSCAGAVSSAGREPEKKNREWADETKISHTDPSGACKGPGFPKAGRQADRSSSGRPLGLRVCGPGPLLAVSCVGLALASSVASLKQRKRRCQHFSLPEQRAGCRGFCVLCCWGTGGVLRGGVDGAMWAKRQASREAAARTGVMVSVSSPPPSLFTISAERAAGKDNCSLESLQFPRGAPAWCRQSASSPTSGYHSMEQSRSYILGHGLYKHLVSPSRMRKKTKQLPHPAEQQDQYYLHNTILGRGDPQSGGCFQKVCRTSACSCRAVVRLMRS</sequence>
<dbReference type="EMBL" id="MU853403">
    <property type="protein sequence ID" value="KAK4136563.1"/>
    <property type="molecule type" value="Genomic_DNA"/>
</dbReference>
<keyword evidence="3" id="KW-1185">Reference proteome</keyword>
<feature type="compositionally biased region" description="Basic and acidic residues" evidence="1">
    <location>
        <begin position="91"/>
        <end position="108"/>
    </location>
</feature>
<reference evidence="2" key="1">
    <citation type="journal article" date="2023" name="Mol. Phylogenet. Evol.">
        <title>Genome-scale phylogeny and comparative genomics of the fungal order Sordariales.</title>
        <authorList>
            <person name="Hensen N."/>
            <person name="Bonometti L."/>
            <person name="Westerberg I."/>
            <person name="Brannstrom I.O."/>
            <person name="Guillou S."/>
            <person name="Cros-Aarteil S."/>
            <person name="Calhoun S."/>
            <person name="Haridas S."/>
            <person name="Kuo A."/>
            <person name="Mondo S."/>
            <person name="Pangilinan J."/>
            <person name="Riley R."/>
            <person name="LaButti K."/>
            <person name="Andreopoulos B."/>
            <person name="Lipzen A."/>
            <person name="Chen C."/>
            <person name="Yan M."/>
            <person name="Daum C."/>
            <person name="Ng V."/>
            <person name="Clum A."/>
            <person name="Steindorff A."/>
            <person name="Ohm R.A."/>
            <person name="Martin F."/>
            <person name="Silar P."/>
            <person name="Natvig D.O."/>
            <person name="Lalanne C."/>
            <person name="Gautier V."/>
            <person name="Ament-Velasquez S.L."/>
            <person name="Kruys A."/>
            <person name="Hutchinson M.I."/>
            <person name="Powell A.J."/>
            <person name="Barry K."/>
            <person name="Miller A.N."/>
            <person name="Grigoriev I.V."/>
            <person name="Debuchy R."/>
            <person name="Gladieux P."/>
            <person name="Hiltunen Thoren M."/>
            <person name="Johannesson H."/>
        </authorList>
    </citation>
    <scope>NUCLEOTIDE SEQUENCE</scope>
    <source>
        <strain evidence="2">CBS 123565</strain>
    </source>
</reference>
<reference evidence="2" key="2">
    <citation type="submission" date="2023-05" db="EMBL/GenBank/DDBJ databases">
        <authorList>
            <consortium name="Lawrence Berkeley National Laboratory"/>
            <person name="Steindorff A."/>
            <person name="Hensen N."/>
            <person name="Bonometti L."/>
            <person name="Westerberg I."/>
            <person name="Brannstrom I.O."/>
            <person name="Guillou S."/>
            <person name="Cros-Aarteil S."/>
            <person name="Calhoun S."/>
            <person name="Haridas S."/>
            <person name="Kuo A."/>
            <person name="Mondo S."/>
            <person name="Pangilinan J."/>
            <person name="Riley R."/>
            <person name="Labutti K."/>
            <person name="Andreopoulos B."/>
            <person name="Lipzen A."/>
            <person name="Chen C."/>
            <person name="Yanf M."/>
            <person name="Daum C."/>
            <person name="Ng V."/>
            <person name="Clum A."/>
            <person name="Ohm R."/>
            <person name="Martin F."/>
            <person name="Silar P."/>
            <person name="Natvig D."/>
            <person name="Lalanne C."/>
            <person name="Gautier V."/>
            <person name="Ament-Velasquez S.L."/>
            <person name="Kruys A."/>
            <person name="Hutchinson M.I."/>
            <person name="Powell A.J."/>
            <person name="Barry K."/>
            <person name="Miller A.N."/>
            <person name="Grigoriev I.V."/>
            <person name="Debuchy R."/>
            <person name="Gladieux P."/>
            <person name="Thoren M.H."/>
            <person name="Johannesson H."/>
        </authorList>
    </citation>
    <scope>NUCLEOTIDE SEQUENCE</scope>
    <source>
        <strain evidence="2">CBS 123565</strain>
    </source>
</reference>
<comment type="caution">
    <text evidence="2">The sequence shown here is derived from an EMBL/GenBank/DDBJ whole genome shotgun (WGS) entry which is preliminary data.</text>
</comment>
<dbReference type="Proteomes" id="UP001304895">
    <property type="component" value="Unassembled WGS sequence"/>
</dbReference>